<dbReference type="EMBL" id="BMHA01000003">
    <property type="protein sequence ID" value="GGI04923.1"/>
    <property type="molecule type" value="Genomic_DNA"/>
</dbReference>
<keyword evidence="5" id="KW-1185">Reference proteome</keyword>
<dbReference type="GO" id="GO:0016787">
    <property type="term" value="F:hydrolase activity"/>
    <property type="evidence" value="ECO:0007669"/>
    <property type="project" value="UniProtKB-KW"/>
</dbReference>
<proteinExistence type="predicted"/>
<evidence type="ECO:0000259" key="3">
    <source>
        <dbReference type="PROSITE" id="PS51462"/>
    </source>
</evidence>
<comment type="cofactor">
    <cofactor evidence="1">
        <name>Mg(2+)</name>
        <dbReference type="ChEBI" id="CHEBI:18420"/>
    </cofactor>
</comment>
<dbReference type="RefSeq" id="WP_130649839.1">
    <property type="nucleotide sequence ID" value="NZ_BMHA01000003.1"/>
</dbReference>
<dbReference type="Pfam" id="PF00293">
    <property type="entry name" value="NUDIX"/>
    <property type="match status" value="1"/>
</dbReference>
<dbReference type="GO" id="GO:0019693">
    <property type="term" value="P:ribose phosphate metabolic process"/>
    <property type="evidence" value="ECO:0007669"/>
    <property type="project" value="TreeGrafter"/>
</dbReference>
<dbReference type="PROSITE" id="PS51462">
    <property type="entry name" value="NUDIX"/>
    <property type="match status" value="1"/>
</dbReference>
<dbReference type="AlphaFoldDB" id="A0A8J3EU01"/>
<evidence type="ECO:0000313" key="5">
    <source>
        <dbReference type="Proteomes" id="UP000650511"/>
    </source>
</evidence>
<gene>
    <name evidence="4" type="ORF">GCM10011354_11520</name>
</gene>
<dbReference type="OrthoDB" id="9806150at2"/>
<evidence type="ECO:0000256" key="2">
    <source>
        <dbReference type="ARBA" id="ARBA00022801"/>
    </source>
</evidence>
<dbReference type="InterPro" id="IPR000086">
    <property type="entry name" value="NUDIX_hydrolase_dom"/>
</dbReference>
<organism evidence="4 5">
    <name type="scientific">Egicoccus halophilus</name>
    <dbReference type="NCBI Taxonomy" id="1670830"/>
    <lineage>
        <taxon>Bacteria</taxon>
        <taxon>Bacillati</taxon>
        <taxon>Actinomycetota</taxon>
        <taxon>Nitriliruptoria</taxon>
        <taxon>Egicoccales</taxon>
        <taxon>Egicoccaceae</taxon>
        <taxon>Egicoccus</taxon>
    </lineage>
</organism>
<reference evidence="4" key="2">
    <citation type="submission" date="2020-09" db="EMBL/GenBank/DDBJ databases">
        <authorList>
            <person name="Sun Q."/>
            <person name="Zhou Y."/>
        </authorList>
    </citation>
    <scope>NUCLEOTIDE SEQUENCE</scope>
    <source>
        <strain evidence="4">CGMCC 1.14988</strain>
    </source>
</reference>
<dbReference type="GO" id="GO:0006753">
    <property type="term" value="P:nucleoside phosphate metabolic process"/>
    <property type="evidence" value="ECO:0007669"/>
    <property type="project" value="TreeGrafter"/>
</dbReference>
<name>A0A8J3EU01_9ACTN</name>
<reference evidence="4" key="1">
    <citation type="journal article" date="2014" name="Int. J. Syst. Evol. Microbiol.">
        <title>Complete genome sequence of Corynebacterium casei LMG S-19264T (=DSM 44701T), isolated from a smear-ripened cheese.</title>
        <authorList>
            <consortium name="US DOE Joint Genome Institute (JGI-PGF)"/>
            <person name="Walter F."/>
            <person name="Albersmeier A."/>
            <person name="Kalinowski J."/>
            <person name="Ruckert C."/>
        </authorList>
    </citation>
    <scope>NUCLEOTIDE SEQUENCE</scope>
    <source>
        <strain evidence="4">CGMCC 1.14988</strain>
    </source>
</reference>
<dbReference type="Proteomes" id="UP000650511">
    <property type="component" value="Unassembled WGS sequence"/>
</dbReference>
<dbReference type="PANTHER" id="PTHR11839">
    <property type="entry name" value="UDP/ADP-SUGAR PYROPHOSPHATASE"/>
    <property type="match status" value="1"/>
</dbReference>
<sequence>MTAWFETTRQRTVYEGRARVRIDTVRMPEGEEVEREIVEQRSAVAVVPVTPDGEVFLLKQYRQSVGAYVLEIPAGQLDDDDPSPADAARRELVEEIGHDAGELESLTVFLNSAGWTTERTAVFLARDPQPAPRPEDFVAEHEEADMEVVRLPFDEALALVMAGEITDAKTVVGLLLAARTLGR</sequence>
<protein>
    <submittedName>
        <fullName evidence="4">ADP-ribose pyrophosphatase</fullName>
    </submittedName>
</protein>
<accession>A0A8J3EU01</accession>
<dbReference type="InterPro" id="IPR015797">
    <property type="entry name" value="NUDIX_hydrolase-like_dom_sf"/>
</dbReference>
<keyword evidence="2" id="KW-0378">Hydrolase</keyword>
<dbReference type="Gene3D" id="3.90.79.10">
    <property type="entry name" value="Nucleoside Triphosphate Pyrophosphohydrolase"/>
    <property type="match status" value="1"/>
</dbReference>
<comment type="caution">
    <text evidence="4">The sequence shown here is derived from an EMBL/GenBank/DDBJ whole genome shotgun (WGS) entry which is preliminary data.</text>
</comment>
<dbReference type="PANTHER" id="PTHR11839:SF18">
    <property type="entry name" value="NUDIX HYDROLASE DOMAIN-CONTAINING PROTEIN"/>
    <property type="match status" value="1"/>
</dbReference>
<dbReference type="SUPFAM" id="SSF55811">
    <property type="entry name" value="Nudix"/>
    <property type="match status" value="1"/>
</dbReference>
<evidence type="ECO:0000256" key="1">
    <source>
        <dbReference type="ARBA" id="ARBA00001946"/>
    </source>
</evidence>
<evidence type="ECO:0000313" key="4">
    <source>
        <dbReference type="EMBL" id="GGI04923.1"/>
    </source>
</evidence>
<feature type="domain" description="Nudix hydrolase" evidence="3">
    <location>
        <begin position="39"/>
        <end position="173"/>
    </location>
</feature>